<evidence type="ECO:0000256" key="6">
    <source>
        <dbReference type="SAM" id="Phobius"/>
    </source>
</evidence>
<evidence type="ECO:0000256" key="1">
    <source>
        <dbReference type="ARBA" id="ARBA00004141"/>
    </source>
</evidence>
<dbReference type="InterPro" id="IPR052430">
    <property type="entry name" value="IVT-Associated"/>
</dbReference>
<comment type="subcellular location">
    <subcellularLocation>
        <location evidence="1">Membrane</location>
        <topology evidence="1">Multi-pass membrane protein</topology>
    </subcellularLocation>
</comment>
<dbReference type="Pfam" id="PF13515">
    <property type="entry name" value="FUSC_2"/>
    <property type="match status" value="1"/>
</dbReference>
<dbReference type="GO" id="GO:0016020">
    <property type="term" value="C:membrane"/>
    <property type="evidence" value="ECO:0007669"/>
    <property type="project" value="UniProtKB-SubCell"/>
</dbReference>
<feature type="transmembrane region" description="Helical" evidence="6">
    <location>
        <begin position="673"/>
        <end position="696"/>
    </location>
</feature>
<dbReference type="AlphaFoldDB" id="A0A316UEK5"/>
<feature type="non-terminal residue" evidence="8">
    <location>
        <position position="1035"/>
    </location>
</feature>
<dbReference type="PANTHER" id="PTHR47804">
    <property type="entry name" value="60S RIBOSOMAL PROTEIN L19"/>
    <property type="match status" value="1"/>
</dbReference>
<evidence type="ECO:0000313" key="8">
    <source>
        <dbReference type="EMBL" id="PWN23642.1"/>
    </source>
</evidence>
<dbReference type="PANTHER" id="PTHR47804:SF3">
    <property type="entry name" value="PROTEIN BRE4"/>
    <property type="match status" value="1"/>
</dbReference>
<feature type="transmembrane region" description="Helical" evidence="6">
    <location>
        <begin position="151"/>
        <end position="169"/>
    </location>
</feature>
<keyword evidence="2 6" id="KW-0812">Transmembrane</keyword>
<feature type="transmembrane region" description="Helical" evidence="6">
    <location>
        <begin position="96"/>
        <end position="115"/>
    </location>
</feature>
<dbReference type="OrthoDB" id="68611at2759"/>
<feature type="transmembrane region" description="Helical" evidence="6">
    <location>
        <begin position="127"/>
        <end position="145"/>
    </location>
</feature>
<evidence type="ECO:0000259" key="7">
    <source>
        <dbReference type="Pfam" id="PF13515"/>
    </source>
</evidence>
<accession>A0A316UEK5</accession>
<dbReference type="GeneID" id="37011670"/>
<dbReference type="STRING" id="1684307.A0A316UEK5"/>
<evidence type="ECO:0000313" key="9">
    <source>
        <dbReference type="Proteomes" id="UP000245942"/>
    </source>
</evidence>
<dbReference type="EMBL" id="KZ819321">
    <property type="protein sequence ID" value="PWN23642.1"/>
    <property type="molecule type" value="Genomic_DNA"/>
</dbReference>
<name>A0A316UEK5_9BASI</name>
<feature type="compositionally biased region" description="Polar residues" evidence="5">
    <location>
        <begin position="942"/>
        <end position="962"/>
    </location>
</feature>
<keyword evidence="4 6" id="KW-0472">Membrane</keyword>
<organism evidence="8 9">
    <name type="scientific">Pseudomicrostroma glucosiphilum</name>
    <dbReference type="NCBI Taxonomy" id="1684307"/>
    <lineage>
        <taxon>Eukaryota</taxon>
        <taxon>Fungi</taxon>
        <taxon>Dikarya</taxon>
        <taxon>Basidiomycota</taxon>
        <taxon>Ustilaginomycotina</taxon>
        <taxon>Exobasidiomycetes</taxon>
        <taxon>Microstromatales</taxon>
        <taxon>Microstromatales incertae sedis</taxon>
        <taxon>Pseudomicrostroma</taxon>
    </lineage>
</organism>
<reference evidence="8 9" key="1">
    <citation type="journal article" date="2018" name="Mol. Biol. Evol.">
        <title>Broad Genomic Sampling Reveals a Smut Pathogenic Ancestry of the Fungal Clade Ustilaginomycotina.</title>
        <authorList>
            <person name="Kijpornyongpan T."/>
            <person name="Mondo S.J."/>
            <person name="Barry K."/>
            <person name="Sandor L."/>
            <person name="Lee J."/>
            <person name="Lipzen A."/>
            <person name="Pangilinan J."/>
            <person name="LaButti K."/>
            <person name="Hainaut M."/>
            <person name="Henrissat B."/>
            <person name="Grigoriev I.V."/>
            <person name="Spatafora J.W."/>
            <person name="Aime M.C."/>
        </authorList>
    </citation>
    <scope>NUCLEOTIDE SEQUENCE [LARGE SCALE GENOMIC DNA]</scope>
    <source>
        <strain evidence="8 9">MCA 4718</strain>
    </source>
</reference>
<dbReference type="PRINTS" id="PR02047">
    <property type="entry name" value="BREFELDNASP4"/>
</dbReference>
<sequence length="1035" mass="113159">WPHVKLLAPGLAAAFVLTALTVVRPVIERIGPQAFLMAPNLYLFVYPGRVTVGQHFESVCLCLLGGFLGLGISFLAVCGTVWIQGEGVAEYTDPKARAVSVCTLLALTFIGGWGSSSYPRFRVAARALLLFASWVLTTGAASINYDLVSGYWYGLCVTAGVSLFAKVLVFPTTASRSVNTLLRENLEATCDFVNLALRDFFGGSAETSNKLRSARSRLSTTATKLPGAFEQASHEFHQGRVAMSTYHDLASPMKRIKGWTAAGMGIPSLTESTDHGERNGHPGKQSELVQDCETNGTEVDSEADLPSPSSVFQPHVTALALEVERSFRMVQSVIELIEASERFDLLVWLGFRRAEGLWERANLPATREASNTGLPTPALVQQRQRLSEAISAFTHSLEAALETLRTEQSQAETSARIRPGQVSNLWEDSMYETAFFMVSMAEIAREAERCLKASQRHVSIWQASPHRRIFRPAVRWSKWLARTSYAAADEPNLLSEQEGVSLASALAGAETEGELFHRIFTDGGKTKSQSTPHLPSRSNVLRRLWRVPDVVKARLAISFFILSLRRNRHARFGMKLAIGVVLLSLPAWIPEARTWYGPQRGVWSLLSYIWVFEATSAATLRLASLRLVGTISGVILGLAAFEISRRNPYALTFVQTLFLAPSAYFITESKHPALGLIIGAALSLVTGVAYVTPIVPSGEVSTSSAPTVALTRGCEVVVGIVAAVIINLSLWPYHARVECVATLSEASTKMNLFYTSLARQMLQAGLLATDSIQERFEKMETALVKRLAFARTLIDVMSAEVSLVVKPITELTSIAGRLENIVSLLSALRQCRERGLQSNHTAAVMNTFHERQNVVSAVSLSFWAVAQALATKAPLPQFLPSPRAALNALTSALQEALLDEELKLSDLPGSSREVSGGERFVPQAYYALMRAGEHLQWRGRNGSPSRSGTSTPLRSQQHNQSKVAPHTASHVSQTPHDVPSAPSPRTPRDGVSHINRARFWVMAEQSLLAHIVTEIEHLLDETRNLCGEVTFVAVE</sequence>
<keyword evidence="3 6" id="KW-1133">Transmembrane helix</keyword>
<evidence type="ECO:0000256" key="5">
    <source>
        <dbReference type="SAM" id="MobiDB-lite"/>
    </source>
</evidence>
<feature type="transmembrane region" description="Helical" evidence="6">
    <location>
        <begin position="716"/>
        <end position="733"/>
    </location>
</feature>
<feature type="transmembrane region" description="Helical" evidence="6">
    <location>
        <begin position="572"/>
        <end position="589"/>
    </location>
</feature>
<evidence type="ECO:0000256" key="3">
    <source>
        <dbReference type="ARBA" id="ARBA00022989"/>
    </source>
</evidence>
<feature type="non-terminal residue" evidence="8">
    <location>
        <position position="1"/>
    </location>
</feature>
<dbReference type="InterPro" id="IPR049453">
    <property type="entry name" value="Memb_transporter_dom"/>
</dbReference>
<protein>
    <recommendedName>
        <fullName evidence="7">Integral membrane bound transporter domain-containing protein</fullName>
    </recommendedName>
</protein>
<proteinExistence type="predicted"/>
<evidence type="ECO:0000256" key="4">
    <source>
        <dbReference type="ARBA" id="ARBA00023136"/>
    </source>
</evidence>
<feature type="transmembrane region" description="Helical" evidence="6">
    <location>
        <begin position="59"/>
        <end position="84"/>
    </location>
</feature>
<feature type="transmembrane region" description="Helical" evidence="6">
    <location>
        <begin position="6"/>
        <end position="27"/>
    </location>
</feature>
<dbReference type="RefSeq" id="XP_025350802.1">
    <property type="nucleotide sequence ID" value="XM_025489936.1"/>
</dbReference>
<gene>
    <name evidence="8" type="ORF">BCV69DRAFT_237145</name>
</gene>
<dbReference type="Proteomes" id="UP000245942">
    <property type="component" value="Unassembled WGS sequence"/>
</dbReference>
<feature type="transmembrane region" description="Helical" evidence="6">
    <location>
        <begin position="627"/>
        <end position="643"/>
    </location>
</feature>
<feature type="domain" description="Integral membrane bound transporter" evidence="7">
    <location>
        <begin position="594"/>
        <end position="726"/>
    </location>
</feature>
<keyword evidence="9" id="KW-1185">Reference proteome</keyword>
<feature type="region of interest" description="Disordered" evidence="5">
    <location>
        <begin position="937"/>
        <end position="990"/>
    </location>
</feature>
<dbReference type="InterPro" id="IPR023244">
    <property type="entry name" value="Brefeldin_A-sensitivity_4"/>
</dbReference>
<evidence type="ECO:0000256" key="2">
    <source>
        <dbReference type="ARBA" id="ARBA00022692"/>
    </source>
</evidence>